<organism evidence="3 4">
    <name type="scientific">Coemansia spiralis</name>
    <dbReference type="NCBI Taxonomy" id="417178"/>
    <lineage>
        <taxon>Eukaryota</taxon>
        <taxon>Fungi</taxon>
        <taxon>Fungi incertae sedis</taxon>
        <taxon>Zoopagomycota</taxon>
        <taxon>Kickxellomycotina</taxon>
        <taxon>Kickxellomycetes</taxon>
        <taxon>Kickxellales</taxon>
        <taxon>Kickxellaceae</taxon>
        <taxon>Coemansia</taxon>
    </lineage>
</organism>
<feature type="chain" id="PRO_5040736715" evidence="2">
    <location>
        <begin position="22"/>
        <end position="481"/>
    </location>
</feature>
<dbReference type="GO" id="GO:0005783">
    <property type="term" value="C:endoplasmic reticulum"/>
    <property type="evidence" value="ECO:0007669"/>
    <property type="project" value="TreeGrafter"/>
</dbReference>
<dbReference type="EMBL" id="JANBTW010000070">
    <property type="protein sequence ID" value="KAJ2673268.1"/>
    <property type="molecule type" value="Genomic_DNA"/>
</dbReference>
<dbReference type="Proteomes" id="UP001151518">
    <property type="component" value="Unassembled WGS sequence"/>
</dbReference>
<proteinExistence type="predicted"/>
<feature type="signal peptide" evidence="2">
    <location>
        <begin position="1"/>
        <end position="21"/>
    </location>
</feature>
<dbReference type="GO" id="GO:0030968">
    <property type="term" value="P:endoplasmic reticulum unfolded protein response"/>
    <property type="evidence" value="ECO:0007669"/>
    <property type="project" value="TreeGrafter"/>
</dbReference>
<keyword evidence="2" id="KW-0732">Signal</keyword>
<dbReference type="InterPro" id="IPR013927">
    <property type="entry name" value="TF_Opi1_Ccg-8"/>
</dbReference>
<dbReference type="PANTHER" id="PTHR38406:SF1">
    <property type="entry name" value="TRANSCRIPTIONAL REPRESSOR OPI1"/>
    <property type="match status" value="1"/>
</dbReference>
<evidence type="ECO:0000256" key="1">
    <source>
        <dbReference type="SAM" id="MobiDB-lite"/>
    </source>
</evidence>
<evidence type="ECO:0000256" key="2">
    <source>
        <dbReference type="SAM" id="SignalP"/>
    </source>
</evidence>
<evidence type="ECO:0000313" key="4">
    <source>
        <dbReference type="Proteomes" id="UP001151518"/>
    </source>
</evidence>
<dbReference type="GO" id="GO:0008654">
    <property type="term" value="P:phospholipid biosynthetic process"/>
    <property type="evidence" value="ECO:0007669"/>
    <property type="project" value="TreeGrafter"/>
</dbReference>
<sequence>MAKFTTLVLGLLFFGSSTLLALPTNSSPAYLGPHLPPGQLRHRPRQLAKEMPYGGIITFGNAPVTVPRQEPCPKCAKPNNRKGGLLGLDVGLATPTEEGALEVARESSSEAVLDDSMVEAAQTLDSLRSGSNNSSGFIERVQAIPLVNSAIKVYGRSRESSTLIRVGSNVIESGVRRMYEPIAKRIDVAQLDNFACRQLDNLSNLRKRTKDQADGDDTELVYNNGKDKKNNSNSGIVGNLVASARERALAYREDSLRRLKYCLDWVVYAAALINEHIKGLRQIEPIISMQMVQKARREIISVVRKAVGVVSSYAGSVLPGEARRQVRGLILGLPNRWHMADPVSRGTSSVGSSNGSPYSQADVDVEARRTLAFATESFHMLDSVRRVFHNLYVNAERWMGVETAPQPPDDSTEGNEFTGYRALAHKRPGASTPTLPLSTSDEPFVGGRVAMVELEQMHISQPPDLHSRAHKRNRTREPSPT</sequence>
<reference evidence="3" key="1">
    <citation type="submission" date="2022-07" db="EMBL/GenBank/DDBJ databases">
        <title>Phylogenomic reconstructions and comparative analyses of Kickxellomycotina fungi.</title>
        <authorList>
            <person name="Reynolds N.K."/>
            <person name="Stajich J.E."/>
            <person name="Barry K."/>
            <person name="Grigoriev I.V."/>
            <person name="Crous P."/>
            <person name="Smith M.E."/>
        </authorList>
    </citation>
    <scope>NUCLEOTIDE SEQUENCE</scope>
    <source>
        <strain evidence="3">NRRL 3115</strain>
    </source>
</reference>
<gene>
    <name evidence="3" type="primary">OPI1</name>
    <name evidence="3" type="ORF">GGI25_004787</name>
</gene>
<name>A0A9W8KWS2_9FUNG</name>
<dbReference type="GO" id="GO:0005634">
    <property type="term" value="C:nucleus"/>
    <property type="evidence" value="ECO:0007669"/>
    <property type="project" value="TreeGrafter"/>
</dbReference>
<dbReference type="GO" id="GO:0006357">
    <property type="term" value="P:regulation of transcription by RNA polymerase II"/>
    <property type="evidence" value="ECO:0007669"/>
    <property type="project" value="TreeGrafter"/>
</dbReference>
<dbReference type="GO" id="GO:0003714">
    <property type="term" value="F:transcription corepressor activity"/>
    <property type="evidence" value="ECO:0007669"/>
    <property type="project" value="InterPro"/>
</dbReference>
<dbReference type="Pfam" id="PF08618">
    <property type="entry name" value="Opi1"/>
    <property type="match status" value="2"/>
</dbReference>
<comment type="caution">
    <text evidence="3">The sequence shown here is derived from an EMBL/GenBank/DDBJ whole genome shotgun (WGS) entry which is preliminary data.</text>
</comment>
<feature type="region of interest" description="Disordered" evidence="1">
    <location>
        <begin position="457"/>
        <end position="481"/>
    </location>
</feature>
<evidence type="ECO:0000313" key="3">
    <source>
        <dbReference type="EMBL" id="KAJ2673268.1"/>
    </source>
</evidence>
<protein>
    <submittedName>
        <fullName evidence="3">Transcriptional regulator opi1</fullName>
    </submittedName>
</protein>
<dbReference type="OrthoDB" id="2441642at2759"/>
<accession>A0A9W8KWS2</accession>
<dbReference type="PANTHER" id="PTHR38406">
    <property type="entry name" value="TRANSCRIPTIONAL REPRESSOR OPI1"/>
    <property type="match status" value="1"/>
</dbReference>
<dbReference type="AlphaFoldDB" id="A0A9W8KWS2"/>